<name>A0A5T3SM30_SALER</name>
<evidence type="ECO:0008006" key="3">
    <source>
        <dbReference type="Google" id="ProtNLM"/>
    </source>
</evidence>
<organism evidence="2">
    <name type="scientific">Salmonella enterica</name>
    <name type="common">Salmonella choleraesuis</name>
    <dbReference type="NCBI Taxonomy" id="28901"/>
    <lineage>
        <taxon>Bacteria</taxon>
        <taxon>Pseudomonadati</taxon>
        <taxon>Pseudomonadota</taxon>
        <taxon>Gammaproteobacteria</taxon>
        <taxon>Enterobacterales</taxon>
        <taxon>Enterobacteriaceae</taxon>
        <taxon>Salmonella</taxon>
    </lineage>
</organism>
<evidence type="ECO:0000313" key="2">
    <source>
        <dbReference type="EMBL" id="EAN7721591.1"/>
    </source>
</evidence>
<reference evidence="2" key="1">
    <citation type="submission" date="2019-01" db="EMBL/GenBank/DDBJ databases">
        <authorList>
            <consortium name="PulseNet: The National Subtyping Network for Foodborne Disease Surveillance"/>
            <person name="Tarr C.L."/>
            <person name="Trees E."/>
            <person name="Katz L.S."/>
            <person name="Carleton-Romer H.A."/>
            <person name="Stroika S."/>
            <person name="Kucerova Z."/>
            <person name="Roache K.F."/>
            <person name="Sabol A.L."/>
            <person name="Besser J."/>
            <person name="Gerner-Smidt P."/>
        </authorList>
    </citation>
    <scope>NUCLEOTIDE SEQUENCE</scope>
    <source>
        <strain evidence="2">PNUSAS064916</strain>
    </source>
</reference>
<dbReference type="AlphaFoldDB" id="A0A5T3SM30"/>
<sequence>MSLARTREQLRKEDTRHKIELGGLVIKAGLGDEDKAVILGALLEAADALQSPNGSAERRRLLETGKRAFTTGE</sequence>
<dbReference type="EMBL" id="AACZDB010000076">
    <property type="protein sequence ID" value="EAN7721591.1"/>
    <property type="molecule type" value="Genomic_DNA"/>
</dbReference>
<gene>
    <name evidence="2" type="ORF">EOF54_21500</name>
</gene>
<proteinExistence type="predicted"/>
<protein>
    <recommendedName>
        <fullName evidence="3">Conjugal transfer protein TraD</fullName>
    </recommendedName>
</protein>
<dbReference type="Pfam" id="PF06412">
    <property type="entry name" value="TraD"/>
    <property type="match status" value="1"/>
</dbReference>
<accession>A0A5T3SM30</accession>
<feature type="compositionally biased region" description="Basic and acidic residues" evidence="1">
    <location>
        <begin position="56"/>
        <end position="66"/>
    </location>
</feature>
<feature type="region of interest" description="Disordered" evidence="1">
    <location>
        <begin position="53"/>
        <end position="73"/>
    </location>
</feature>
<evidence type="ECO:0000256" key="1">
    <source>
        <dbReference type="SAM" id="MobiDB-lite"/>
    </source>
</evidence>
<comment type="caution">
    <text evidence="2">The sequence shown here is derived from an EMBL/GenBank/DDBJ whole genome shotgun (WGS) entry which is preliminary data.</text>
</comment>
<dbReference type="InterPro" id="IPR009444">
    <property type="entry name" value="Conjugal_tfr_TraD_a-type"/>
</dbReference>